<dbReference type="SUPFAM" id="SSF49854">
    <property type="entry name" value="Spermadhesin, CUB domain"/>
    <property type="match status" value="2"/>
</dbReference>
<sequence>MTTVVVFRLSALIIFCALLLFWKRMVLVAGLSATSVSLENDSLTVSELSPKDLGDQTTQASNSYESPSEKRTSASYLLLSTENLTMCQDAQSGLAFTTDGAIILVDHKVAPGNASVSKDERQCAIRVTVPAGQVVHFQAVEMDMPCETSSLRVVDQSNSAVLVSACGVSKTLRDVFSFSHRVTMELKYVVVTSFSLRCDVTGAQPSARPQLEVHYMSPTKGFIQTPGWNDTALYPVLMDSWIDLEVPKGHVTMLSVHHLDIDAKSIKCDTDKLTVFTTSPAKTPLWTLCYVFSQDPVTTQTSELHVRFVSDFQTSGTGFRLDELDCPYTARDCGLGAVTASGKCYFYVIANHSLTWYDASTDCLTRGATLVSLNTPGEWRDVMSLLQLRRGLRAYIGLQSSTFTESHFYKRSWQWADGTMAYFVKIFGMTRRPACATLRRFENELVVDLPTLWPGACDEQGFFHYMCEAQDEAALPVPFEDKSFLVTGSPLSCISLYEWCDGQEQCVNQADEQLCYGEKMEDIASLPPPAILDFASNGTFIVRSLSVAQSASGNETQCPGTHFRCPGKCGLTHLDAVRLPNLQILDLSQNLLTSVSGEFLTSLQNLRQLFLSNNPLIYPFFSGLFSHSLHILDLSGVQVTELSSNTLAGFPHLRHLNFSNSGVEFVIDYVAVDFTQQTNLCGLTTR</sequence>
<keyword evidence="2" id="KW-1015">Disulfide bond</keyword>
<feature type="region of interest" description="Disordered" evidence="4">
    <location>
        <begin position="49"/>
        <end position="69"/>
    </location>
</feature>
<dbReference type="Pfam" id="PF00431">
    <property type="entry name" value="CUB"/>
    <property type="match status" value="1"/>
</dbReference>
<dbReference type="InterPro" id="IPR001304">
    <property type="entry name" value="C-type_lectin-like"/>
</dbReference>
<keyword evidence="8" id="KW-1185">Reference proteome</keyword>
<evidence type="ECO:0000259" key="5">
    <source>
        <dbReference type="PROSITE" id="PS01180"/>
    </source>
</evidence>
<reference evidence="7 8" key="1">
    <citation type="submission" date="2018-04" db="EMBL/GenBank/DDBJ databases">
        <title>The genome of golden apple snail Pomacea canaliculata provides insight into stress tolerance and invasive adaptation.</title>
        <authorList>
            <person name="Liu C."/>
            <person name="Liu B."/>
            <person name="Ren Y."/>
            <person name="Zhang Y."/>
            <person name="Wang H."/>
            <person name="Li S."/>
            <person name="Jiang F."/>
            <person name="Yin L."/>
            <person name="Zhang G."/>
            <person name="Qian W."/>
            <person name="Fan W."/>
        </authorList>
    </citation>
    <scope>NUCLEOTIDE SEQUENCE [LARGE SCALE GENOMIC DNA]</scope>
    <source>
        <strain evidence="7">SZHN2017</strain>
        <tissue evidence="7">Muscle</tissue>
    </source>
</reference>
<protein>
    <recommendedName>
        <fullName evidence="9">C-type lectin domain-containing protein</fullName>
    </recommendedName>
</protein>
<comment type="caution">
    <text evidence="3">Lacks conserved residue(s) required for the propagation of feature annotation.</text>
</comment>
<dbReference type="CDD" id="cd00037">
    <property type="entry name" value="CLECT"/>
    <property type="match status" value="1"/>
</dbReference>
<evidence type="ECO:0000313" key="8">
    <source>
        <dbReference type="Proteomes" id="UP000245119"/>
    </source>
</evidence>
<dbReference type="Gene3D" id="3.80.10.10">
    <property type="entry name" value="Ribonuclease Inhibitor"/>
    <property type="match status" value="1"/>
</dbReference>
<dbReference type="SUPFAM" id="SSF56436">
    <property type="entry name" value="C-type lectin-like"/>
    <property type="match status" value="1"/>
</dbReference>
<dbReference type="Gene3D" id="2.60.120.290">
    <property type="entry name" value="Spermadhesin, CUB domain"/>
    <property type="match status" value="2"/>
</dbReference>
<name>A0A2T7NAR3_POMCA</name>
<evidence type="ECO:0000256" key="1">
    <source>
        <dbReference type="ARBA" id="ARBA00022737"/>
    </source>
</evidence>
<dbReference type="InterPro" id="IPR032675">
    <property type="entry name" value="LRR_dom_sf"/>
</dbReference>
<dbReference type="PANTHER" id="PTHR24251">
    <property type="entry name" value="OVOCHYMASE-RELATED"/>
    <property type="match status" value="1"/>
</dbReference>
<dbReference type="CDD" id="cd00041">
    <property type="entry name" value="CUB"/>
    <property type="match status" value="1"/>
</dbReference>
<evidence type="ECO:0000313" key="7">
    <source>
        <dbReference type="EMBL" id="PVD18263.1"/>
    </source>
</evidence>
<evidence type="ECO:0008006" key="9">
    <source>
        <dbReference type="Google" id="ProtNLM"/>
    </source>
</evidence>
<dbReference type="Pfam" id="PF13855">
    <property type="entry name" value="LRR_8"/>
    <property type="match status" value="1"/>
</dbReference>
<dbReference type="PROSITE" id="PS50041">
    <property type="entry name" value="C_TYPE_LECTIN_2"/>
    <property type="match status" value="1"/>
</dbReference>
<dbReference type="InterPro" id="IPR016186">
    <property type="entry name" value="C-type_lectin-like/link_sf"/>
</dbReference>
<dbReference type="AlphaFoldDB" id="A0A2T7NAR3"/>
<dbReference type="Gene3D" id="3.10.100.10">
    <property type="entry name" value="Mannose-Binding Protein A, subunit A"/>
    <property type="match status" value="1"/>
</dbReference>
<dbReference type="InterPro" id="IPR016187">
    <property type="entry name" value="CTDL_fold"/>
</dbReference>
<organism evidence="7 8">
    <name type="scientific">Pomacea canaliculata</name>
    <name type="common">Golden apple snail</name>
    <dbReference type="NCBI Taxonomy" id="400727"/>
    <lineage>
        <taxon>Eukaryota</taxon>
        <taxon>Metazoa</taxon>
        <taxon>Spiralia</taxon>
        <taxon>Lophotrochozoa</taxon>
        <taxon>Mollusca</taxon>
        <taxon>Gastropoda</taxon>
        <taxon>Caenogastropoda</taxon>
        <taxon>Architaenioglossa</taxon>
        <taxon>Ampullarioidea</taxon>
        <taxon>Ampullariidae</taxon>
        <taxon>Pomacea</taxon>
    </lineage>
</organism>
<evidence type="ECO:0000259" key="6">
    <source>
        <dbReference type="PROSITE" id="PS50041"/>
    </source>
</evidence>
<dbReference type="SUPFAM" id="SSF52058">
    <property type="entry name" value="L domain-like"/>
    <property type="match status" value="1"/>
</dbReference>
<evidence type="ECO:0000256" key="4">
    <source>
        <dbReference type="SAM" id="MobiDB-lite"/>
    </source>
</evidence>
<accession>A0A2T7NAR3</accession>
<dbReference type="OrthoDB" id="10035376at2759"/>
<proteinExistence type="predicted"/>
<dbReference type="InterPro" id="IPR035914">
    <property type="entry name" value="Sperma_CUB_dom_sf"/>
</dbReference>
<feature type="compositionally biased region" description="Polar residues" evidence="4">
    <location>
        <begin position="55"/>
        <end position="66"/>
    </location>
</feature>
<gene>
    <name evidence="7" type="ORF">C0Q70_20812</name>
</gene>
<feature type="domain" description="C-type lectin" evidence="6">
    <location>
        <begin position="340"/>
        <end position="453"/>
    </location>
</feature>
<evidence type="ECO:0000256" key="2">
    <source>
        <dbReference type="ARBA" id="ARBA00023157"/>
    </source>
</evidence>
<comment type="caution">
    <text evidence="7">The sequence shown here is derived from an EMBL/GenBank/DDBJ whole genome shotgun (WGS) entry which is preliminary data.</text>
</comment>
<dbReference type="Proteomes" id="UP000245119">
    <property type="component" value="Linkage Group LG14"/>
</dbReference>
<dbReference type="PROSITE" id="PS01180">
    <property type="entry name" value="CUB"/>
    <property type="match status" value="1"/>
</dbReference>
<dbReference type="InterPro" id="IPR000859">
    <property type="entry name" value="CUB_dom"/>
</dbReference>
<dbReference type="SMART" id="SM00034">
    <property type="entry name" value="CLECT"/>
    <property type="match status" value="1"/>
</dbReference>
<keyword evidence="1" id="KW-0677">Repeat</keyword>
<dbReference type="EMBL" id="PZQS01000014">
    <property type="protein sequence ID" value="PVD18263.1"/>
    <property type="molecule type" value="Genomic_DNA"/>
</dbReference>
<evidence type="ECO:0000256" key="3">
    <source>
        <dbReference type="PROSITE-ProRule" id="PRU00059"/>
    </source>
</evidence>
<dbReference type="PROSITE" id="PS51450">
    <property type="entry name" value="LRR"/>
    <property type="match status" value="1"/>
</dbReference>
<dbReference type="PANTHER" id="PTHR24251:SF52">
    <property type="entry name" value="CUB DOMAIN-CONTAINING PROTEIN"/>
    <property type="match status" value="1"/>
</dbReference>
<feature type="domain" description="CUB" evidence="5">
    <location>
        <begin position="198"/>
        <end position="326"/>
    </location>
</feature>
<dbReference type="InterPro" id="IPR001611">
    <property type="entry name" value="Leu-rich_rpt"/>
</dbReference>